<keyword evidence="1" id="KW-0812">Transmembrane</keyword>
<comment type="caution">
    <text evidence="3">The sequence shown here is derived from an EMBL/GenBank/DDBJ whole genome shotgun (WGS) entry which is preliminary data.</text>
</comment>
<dbReference type="InterPro" id="IPR052304">
    <property type="entry name" value="PTTG1IP"/>
</dbReference>
<dbReference type="Proteomes" id="UP000727407">
    <property type="component" value="Unassembled WGS sequence"/>
</dbReference>
<dbReference type="GO" id="GO:0005737">
    <property type="term" value="C:cytoplasm"/>
    <property type="evidence" value="ECO:0007669"/>
    <property type="project" value="TreeGrafter"/>
</dbReference>
<protein>
    <submittedName>
        <fullName evidence="3">Pituitary tumor-transforming 1 protein-interacting protein-like</fullName>
    </submittedName>
</protein>
<feature type="signal peptide" evidence="2">
    <location>
        <begin position="1"/>
        <end position="21"/>
    </location>
</feature>
<proteinExistence type="predicted"/>
<keyword evidence="1" id="KW-1133">Transmembrane helix</keyword>
<evidence type="ECO:0000313" key="3">
    <source>
        <dbReference type="EMBL" id="KAF5895393.1"/>
    </source>
</evidence>
<feature type="chain" id="PRO_5035304818" evidence="2">
    <location>
        <begin position="22"/>
        <end position="166"/>
    </location>
</feature>
<feature type="transmembrane region" description="Helical" evidence="1">
    <location>
        <begin position="85"/>
        <end position="108"/>
    </location>
</feature>
<dbReference type="PANTHER" id="PTHR15191:SF13">
    <property type="entry name" value="PTTG1-INTERACTING PROTEIN A"/>
    <property type="match status" value="1"/>
</dbReference>
<dbReference type="GO" id="GO:0005634">
    <property type="term" value="C:nucleus"/>
    <property type="evidence" value="ECO:0007669"/>
    <property type="project" value="TreeGrafter"/>
</dbReference>
<dbReference type="EMBL" id="QNUK01000324">
    <property type="protein sequence ID" value="KAF5895393.1"/>
    <property type="molecule type" value="Genomic_DNA"/>
</dbReference>
<gene>
    <name evidence="3" type="ORF">DAT39_014889</name>
</gene>
<evidence type="ECO:0000256" key="1">
    <source>
        <dbReference type="SAM" id="Phobius"/>
    </source>
</evidence>
<dbReference type="OrthoDB" id="5829916at2759"/>
<dbReference type="AlphaFoldDB" id="A0A8J4TS93"/>
<keyword evidence="2" id="KW-0732">Signal</keyword>
<sequence length="166" mass="18742">MSLGICLSLFLLVCGLSSSLAQSNNTCETYSQTNCQQCLSNVSCLWCIQSSSCLTYPYQTILPPSSLCPLNDARWGQCGINFQTLIITLSVLAAVIIIGFFICLFYYCKCENCGNSLQERKMQRKAEKRSTEQEHRRTEMMARHDEIREKYGLSKAGNAYARFDNP</sequence>
<keyword evidence="4" id="KW-1185">Reference proteome</keyword>
<evidence type="ECO:0000256" key="2">
    <source>
        <dbReference type="SAM" id="SignalP"/>
    </source>
</evidence>
<reference evidence="3" key="1">
    <citation type="submission" date="2020-07" db="EMBL/GenBank/DDBJ databases">
        <title>Clarias magur genome sequencing, assembly and annotation.</title>
        <authorList>
            <person name="Kushwaha B."/>
            <person name="Kumar R."/>
            <person name="Das P."/>
            <person name="Joshi C.G."/>
            <person name="Kumar D."/>
            <person name="Nagpure N.S."/>
            <person name="Pandey M."/>
            <person name="Agarwal S."/>
            <person name="Srivastava S."/>
            <person name="Singh M."/>
            <person name="Sahoo L."/>
            <person name="Jayasankar P."/>
            <person name="Meher P.K."/>
            <person name="Koringa P.G."/>
            <person name="Iquebal M.A."/>
            <person name="Das S.P."/>
            <person name="Bit A."/>
            <person name="Patnaik S."/>
            <person name="Patel N."/>
            <person name="Shah T.M."/>
            <person name="Hinsu A."/>
            <person name="Jena J.K."/>
        </authorList>
    </citation>
    <scope>NUCLEOTIDE SEQUENCE</scope>
    <source>
        <strain evidence="3">CIFAMagur01</strain>
        <tissue evidence="3">Testis</tissue>
    </source>
</reference>
<dbReference type="GO" id="GO:0006606">
    <property type="term" value="P:protein import into nucleus"/>
    <property type="evidence" value="ECO:0007669"/>
    <property type="project" value="TreeGrafter"/>
</dbReference>
<name>A0A8J4TS93_CLAMG</name>
<organism evidence="3 4">
    <name type="scientific">Clarias magur</name>
    <name type="common">Asian catfish</name>
    <name type="synonym">Macropteronotus magur</name>
    <dbReference type="NCBI Taxonomy" id="1594786"/>
    <lineage>
        <taxon>Eukaryota</taxon>
        <taxon>Metazoa</taxon>
        <taxon>Chordata</taxon>
        <taxon>Craniata</taxon>
        <taxon>Vertebrata</taxon>
        <taxon>Euteleostomi</taxon>
        <taxon>Actinopterygii</taxon>
        <taxon>Neopterygii</taxon>
        <taxon>Teleostei</taxon>
        <taxon>Ostariophysi</taxon>
        <taxon>Siluriformes</taxon>
        <taxon>Clariidae</taxon>
        <taxon>Clarias</taxon>
    </lineage>
</organism>
<accession>A0A8J4TS93</accession>
<keyword evidence="1" id="KW-0472">Membrane</keyword>
<dbReference type="PANTHER" id="PTHR15191">
    <property type="entry name" value="PROTEIN CBG20567"/>
    <property type="match status" value="1"/>
</dbReference>
<evidence type="ECO:0000313" key="4">
    <source>
        <dbReference type="Proteomes" id="UP000727407"/>
    </source>
</evidence>